<dbReference type="AlphaFoldDB" id="A0AAV7LHN4"/>
<accession>A0AAV7LHN4</accession>
<evidence type="ECO:0000313" key="2">
    <source>
        <dbReference type="EMBL" id="KAJ1091110.1"/>
    </source>
</evidence>
<name>A0AAV7LHN4_PLEWA</name>
<gene>
    <name evidence="2" type="ORF">NDU88_004237</name>
</gene>
<reference evidence="2" key="1">
    <citation type="journal article" date="2022" name="bioRxiv">
        <title>Sequencing and chromosome-scale assembly of the giantPleurodeles waltlgenome.</title>
        <authorList>
            <person name="Brown T."/>
            <person name="Elewa A."/>
            <person name="Iarovenko S."/>
            <person name="Subramanian E."/>
            <person name="Araus A.J."/>
            <person name="Petzold A."/>
            <person name="Susuki M."/>
            <person name="Suzuki K.-i.T."/>
            <person name="Hayashi T."/>
            <person name="Toyoda A."/>
            <person name="Oliveira C."/>
            <person name="Osipova E."/>
            <person name="Leigh N.D."/>
            <person name="Simon A."/>
            <person name="Yun M.H."/>
        </authorList>
    </citation>
    <scope>NUCLEOTIDE SEQUENCE</scope>
    <source>
        <strain evidence="2">20211129_DDA</strain>
        <tissue evidence="2">Liver</tissue>
    </source>
</reference>
<keyword evidence="3" id="KW-1185">Reference proteome</keyword>
<comment type="caution">
    <text evidence="2">The sequence shown here is derived from an EMBL/GenBank/DDBJ whole genome shotgun (WGS) entry which is preliminary data.</text>
</comment>
<dbReference type="Proteomes" id="UP001066276">
    <property type="component" value="Chromosome 11"/>
</dbReference>
<organism evidence="2 3">
    <name type="scientific">Pleurodeles waltl</name>
    <name type="common">Iberian ribbed newt</name>
    <dbReference type="NCBI Taxonomy" id="8319"/>
    <lineage>
        <taxon>Eukaryota</taxon>
        <taxon>Metazoa</taxon>
        <taxon>Chordata</taxon>
        <taxon>Craniata</taxon>
        <taxon>Vertebrata</taxon>
        <taxon>Euteleostomi</taxon>
        <taxon>Amphibia</taxon>
        <taxon>Batrachia</taxon>
        <taxon>Caudata</taxon>
        <taxon>Salamandroidea</taxon>
        <taxon>Salamandridae</taxon>
        <taxon>Pleurodelinae</taxon>
        <taxon>Pleurodeles</taxon>
    </lineage>
</organism>
<proteinExistence type="predicted"/>
<protein>
    <submittedName>
        <fullName evidence="2">Uncharacterized protein</fullName>
    </submittedName>
</protein>
<feature type="region of interest" description="Disordered" evidence="1">
    <location>
        <begin position="53"/>
        <end position="104"/>
    </location>
</feature>
<evidence type="ECO:0000256" key="1">
    <source>
        <dbReference type="SAM" id="MobiDB-lite"/>
    </source>
</evidence>
<evidence type="ECO:0000313" key="3">
    <source>
        <dbReference type="Proteomes" id="UP001066276"/>
    </source>
</evidence>
<dbReference type="EMBL" id="JANPWB010000015">
    <property type="protein sequence ID" value="KAJ1091110.1"/>
    <property type="molecule type" value="Genomic_DNA"/>
</dbReference>
<sequence>MRKEPRRRTDDDRTFWELLLEYTKRLRAVERPGRWGVQLGCRAREEAQPKCRNRINWPPQPQRNTKRAQSRHYDGETEATEGPIRGQPWGPVAFGGLRSTAQSD</sequence>